<organism evidence="2 3">
    <name type="scientific">Nocardioides panzhihuensis</name>
    <dbReference type="NCBI Taxonomy" id="860243"/>
    <lineage>
        <taxon>Bacteria</taxon>
        <taxon>Bacillati</taxon>
        <taxon>Actinomycetota</taxon>
        <taxon>Actinomycetes</taxon>
        <taxon>Propionibacteriales</taxon>
        <taxon>Nocardioidaceae</taxon>
        <taxon>Nocardioides</taxon>
    </lineage>
</organism>
<comment type="caution">
    <text evidence="2">The sequence shown here is derived from an EMBL/GenBank/DDBJ whole genome shotgun (WGS) entry which is preliminary data.</text>
</comment>
<dbReference type="AlphaFoldDB" id="A0A7Z0DIH1"/>
<evidence type="ECO:0000256" key="1">
    <source>
        <dbReference type="SAM" id="SignalP"/>
    </source>
</evidence>
<gene>
    <name evidence="2" type="ORF">BJ988_000640</name>
</gene>
<evidence type="ECO:0000313" key="2">
    <source>
        <dbReference type="EMBL" id="NYI75992.1"/>
    </source>
</evidence>
<keyword evidence="1" id="KW-0732">Signal</keyword>
<accession>A0A7Z0DIH1</accession>
<evidence type="ECO:0000313" key="3">
    <source>
        <dbReference type="Proteomes" id="UP000564496"/>
    </source>
</evidence>
<dbReference type="RefSeq" id="WP_179656675.1">
    <property type="nucleotide sequence ID" value="NZ_JACBZR010000001.1"/>
</dbReference>
<proteinExistence type="predicted"/>
<dbReference type="EMBL" id="JACBZR010000001">
    <property type="protein sequence ID" value="NYI75992.1"/>
    <property type="molecule type" value="Genomic_DNA"/>
</dbReference>
<dbReference type="InterPro" id="IPR043869">
    <property type="entry name" value="DUF5829"/>
</dbReference>
<dbReference type="Proteomes" id="UP000564496">
    <property type="component" value="Unassembled WGS sequence"/>
</dbReference>
<dbReference type="Pfam" id="PF19147">
    <property type="entry name" value="DUF5829"/>
    <property type="match status" value="1"/>
</dbReference>
<reference evidence="2 3" key="1">
    <citation type="submission" date="2020-07" db="EMBL/GenBank/DDBJ databases">
        <title>Sequencing the genomes of 1000 actinobacteria strains.</title>
        <authorList>
            <person name="Klenk H.-P."/>
        </authorList>
    </citation>
    <scope>NUCLEOTIDE SEQUENCE [LARGE SCALE GENOMIC DNA]</scope>
    <source>
        <strain evidence="2 3">DSM 26487</strain>
    </source>
</reference>
<feature type="chain" id="PRO_5031332127" evidence="1">
    <location>
        <begin position="31"/>
        <end position="326"/>
    </location>
</feature>
<name>A0A7Z0DIH1_9ACTN</name>
<keyword evidence="3" id="KW-1185">Reference proteome</keyword>
<protein>
    <submittedName>
        <fullName evidence="2">Uncharacterized protein</fullName>
    </submittedName>
</protein>
<sequence>MRTQWRISGFIAAATAALVIASGAAAPAQAEEQERQDPLLAFNHAWAMVDRETADAIEHSEYLGRFADRRINTGNDGSQTWTGRYLLGKETYLEFFGPGDAPDAVAGDTGLAVSADKDGDLATASANLHDLGVDPVEFTQVTDLGDGEPIPWFDVTYPTATYDTFFSWAMEYRDEFLEDPRLSFPPAAYEGDVSRDRYNRDRYLDHQMRDVIGIQIATTEADIEKMVPLWRAAGITIRVLKSGGVLAFDGMTTIRLLPVPAEEAGVRHIVLALNEPAEEPHTETIGSSTLHVGPGAYALWTFDPIEATPATRSNGSGEPLHPAFGG</sequence>
<feature type="signal peptide" evidence="1">
    <location>
        <begin position="1"/>
        <end position="30"/>
    </location>
</feature>